<dbReference type="RefSeq" id="WP_216082878.1">
    <property type="nucleotide sequence ID" value="NZ_CACTIB010000008.1"/>
</dbReference>
<protein>
    <submittedName>
        <fullName evidence="2">Uncharacterized protein</fullName>
    </submittedName>
</protein>
<feature type="transmembrane region" description="Helical" evidence="1">
    <location>
        <begin position="49"/>
        <end position="68"/>
    </location>
</feature>
<name>A0A478FPV7_9MOLU</name>
<sequence length="263" mass="30795">MYIIFRNKAIEKDILAGFLSFLAGLIFFFELLVSISINFSFKALIEQLGKITCQSNLLAFFVAALYCVNPNHRVFRTNFLPLAAATLIWFAGLGFWILLFPIYYIDLGSFLISPENMEQSFVFVFFSIWNHTVTPFFFLIFFYFLNKKKNLWHLIPIKTKNLILVLHLYEILWVSWNIFISLLGDIFPTYGILTNFNPYTKFETDDFSNLFSIRFLIASHLFCWFLSLAIGVIFSSVAIKFRAMNFYDLTGYTTVNTADRVWR</sequence>
<dbReference type="Proteomes" id="UP000324831">
    <property type="component" value="Unassembled WGS sequence"/>
</dbReference>
<evidence type="ECO:0000256" key="1">
    <source>
        <dbReference type="SAM" id="Phobius"/>
    </source>
</evidence>
<dbReference type="EMBL" id="BIMN01000001">
    <property type="protein sequence ID" value="GCE63282.1"/>
    <property type="molecule type" value="Genomic_DNA"/>
</dbReference>
<keyword evidence="1" id="KW-0472">Membrane</keyword>
<feature type="transmembrane region" description="Helical" evidence="1">
    <location>
        <begin position="80"/>
        <end position="103"/>
    </location>
</feature>
<feature type="transmembrane region" description="Helical" evidence="1">
    <location>
        <begin position="123"/>
        <end position="145"/>
    </location>
</feature>
<evidence type="ECO:0000313" key="2">
    <source>
        <dbReference type="EMBL" id="GCE63282.1"/>
    </source>
</evidence>
<feature type="transmembrane region" description="Helical" evidence="1">
    <location>
        <begin position="166"/>
        <end position="193"/>
    </location>
</feature>
<keyword evidence="1" id="KW-1133">Transmembrane helix</keyword>
<proteinExistence type="predicted"/>
<evidence type="ECO:0000313" key="3">
    <source>
        <dbReference type="Proteomes" id="UP000324831"/>
    </source>
</evidence>
<feature type="transmembrane region" description="Helical" evidence="1">
    <location>
        <begin position="213"/>
        <end position="239"/>
    </location>
</feature>
<accession>A0A478FPV7</accession>
<dbReference type="AlphaFoldDB" id="A0A478FPV7"/>
<gene>
    <name evidence="2" type="ORF">MHSWG343_02690</name>
</gene>
<feature type="transmembrane region" description="Helical" evidence="1">
    <location>
        <begin position="14"/>
        <end position="37"/>
    </location>
</feature>
<keyword evidence="1" id="KW-0812">Transmembrane</keyword>
<reference evidence="2 3" key="1">
    <citation type="submission" date="2019-01" db="EMBL/GenBank/DDBJ databases">
        <title>Draft genome sequences of Candidatus Mycoplasma haemohominis SWG34-3 identified from a patient with pyrexia, anemia and liver dysfunction.</title>
        <authorList>
            <person name="Sekizuka T."/>
            <person name="Hattori N."/>
            <person name="Katano H."/>
            <person name="Takuma T."/>
            <person name="Ito T."/>
            <person name="Arai N."/>
            <person name="Yanai R."/>
            <person name="Ishii S."/>
            <person name="Miura Y."/>
            <person name="Tokunaga T."/>
            <person name="Watanabe H."/>
            <person name="Nomura N."/>
            <person name="Eguchi J."/>
            <person name="Arai T."/>
            <person name="Hasegawa H."/>
            <person name="Nakamaki T."/>
            <person name="Wakita T."/>
            <person name="Niki Y."/>
            <person name="Kuroda M."/>
        </authorList>
    </citation>
    <scope>NUCLEOTIDE SEQUENCE [LARGE SCALE GENOMIC DNA]</scope>
    <source>
        <strain evidence="2">SWG34-3</strain>
    </source>
</reference>
<comment type="caution">
    <text evidence="2">The sequence shown here is derived from an EMBL/GenBank/DDBJ whole genome shotgun (WGS) entry which is preliminary data.</text>
</comment>
<organism evidence="2 3">
    <name type="scientific">Candidatus Mycoplasma haematohominis</name>
    <dbReference type="NCBI Taxonomy" id="1494318"/>
    <lineage>
        <taxon>Bacteria</taxon>
        <taxon>Bacillati</taxon>
        <taxon>Mycoplasmatota</taxon>
        <taxon>Mollicutes</taxon>
        <taxon>Mycoplasmataceae</taxon>
        <taxon>Mycoplasma</taxon>
    </lineage>
</organism>